<sequence length="400" mass="45491">MTVVCLASYFKGNEFLRQLRCRGCRVVLVIKEKLRDEEWARDSIDETLTVPNGSNADVFVEVVSEFARHNRVDRIVALEEYDVMHAAMIREHLRIPGMGTTTARLFRDKLAMRVKAFEAGIRVPDFVHVLNYDEIRRYMETVPAPWVLKPRSDVSAVGIQKLHDSELVWRAIDALDARPVVTERSTHYLLERFVPGDVFHVDSLVENGEVIFTGVNRYWRPPMEVAHKGGVFLTNTVRRGCEEERQLLEMNQSLLKTLGFVRGATHAEFIRSADGEFYFLEVAGRVGGAFISDSLEAATGVNVWREWANLEIGRGEAAYDLPAQRADYAGVVLALARQEWPDTSTYADSEVVLRPVKRHHAALVVASPDYDRVQYLLGEYARRFEEDFLAVLPPMERPPA</sequence>
<keyword evidence="2 4" id="KW-0547">Nucleotide-binding</keyword>
<evidence type="ECO:0000313" key="6">
    <source>
        <dbReference type="EMBL" id="AMY10038.1"/>
    </source>
</evidence>
<dbReference type="KEGG" id="abac:LuPra_03266"/>
<dbReference type="PANTHER" id="PTHR43585:SF2">
    <property type="entry name" value="ATP-GRASP ENZYME FSQD"/>
    <property type="match status" value="1"/>
</dbReference>
<keyword evidence="1" id="KW-0436">Ligase</keyword>
<dbReference type="EMBL" id="CP015136">
    <property type="protein sequence ID" value="AMY10038.1"/>
    <property type="molecule type" value="Genomic_DNA"/>
</dbReference>
<dbReference type="STRING" id="1855912.LuPra_03266"/>
<dbReference type="Pfam" id="PF13535">
    <property type="entry name" value="ATP-grasp_4"/>
    <property type="match status" value="1"/>
</dbReference>
<dbReference type="OrthoDB" id="9803907at2"/>
<evidence type="ECO:0000313" key="7">
    <source>
        <dbReference type="Proteomes" id="UP000076079"/>
    </source>
</evidence>
<keyword evidence="6" id="KW-0456">Lyase</keyword>
<dbReference type="Gene3D" id="3.30.470.20">
    <property type="entry name" value="ATP-grasp fold, B domain"/>
    <property type="match status" value="1"/>
</dbReference>
<dbReference type="SUPFAM" id="SSF56059">
    <property type="entry name" value="Glutathione synthetase ATP-binding domain-like"/>
    <property type="match status" value="1"/>
</dbReference>
<dbReference type="AlphaFoldDB" id="A0A143PPI4"/>
<reference evidence="7" key="2">
    <citation type="submission" date="2016-04" db="EMBL/GenBank/DDBJ databases">
        <title>First Complete Genome Sequence of a Subdivision 6 Acidobacterium.</title>
        <authorList>
            <person name="Huang S."/>
            <person name="Vieira S."/>
            <person name="Bunk B."/>
            <person name="Riedel T."/>
            <person name="Sproeer C."/>
            <person name="Overmann J."/>
        </authorList>
    </citation>
    <scope>NUCLEOTIDE SEQUENCE [LARGE SCALE GENOMIC DNA]</scope>
    <source>
        <strain evidence="7">DSM 100886 HEG_-6_39</strain>
    </source>
</reference>
<dbReference type="PROSITE" id="PS50975">
    <property type="entry name" value="ATP_GRASP"/>
    <property type="match status" value="1"/>
</dbReference>
<dbReference type="GO" id="GO:0016874">
    <property type="term" value="F:ligase activity"/>
    <property type="evidence" value="ECO:0007669"/>
    <property type="project" value="UniProtKB-KW"/>
</dbReference>
<dbReference type="GO" id="GO:0016829">
    <property type="term" value="F:lyase activity"/>
    <property type="evidence" value="ECO:0007669"/>
    <property type="project" value="UniProtKB-KW"/>
</dbReference>
<protein>
    <submittedName>
        <fullName evidence="6">Argininosuccinate lyase</fullName>
    </submittedName>
</protein>
<dbReference type="Gene3D" id="3.40.50.20">
    <property type="match status" value="1"/>
</dbReference>
<feature type="domain" description="ATP-grasp" evidence="5">
    <location>
        <begin position="113"/>
        <end position="312"/>
    </location>
</feature>
<gene>
    <name evidence="6" type="ORF">LuPra_03266</name>
</gene>
<evidence type="ECO:0000256" key="4">
    <source>
        <dbReference type="PROSITE-ProRule" id="PRU00409"/>
    </source>
</evidence>
<dbReference type="InterPro" id="IPR013815">
    <property type="entry name" value="ATP_grasp_subdomain_1"/>
</dbReference>
<proteinExistence type="predicted"/>
<organism evidence="6 7">
    <name type="scientific">Luteitalea pratensis</name>
    <dbReference type="NCBI Taxonomy" id="1855912"/>
    <lineage>
        <taxon>Bacteria</taxon>
        <taxon>Pseudomonadati</taxon>
        <taxon>Acidobacteriota</taxon>
        <taxon>Vicinamibacteria</taxon>
        <taxon>Vicinamibacterales</taxon>
        <taxon>Vicinamibacteraceae</taxon>
        <taxon>Luteitalea</taxon>
    </lineage>
</organism>
<name>A0A143PPI4_LUTPR</name>
<dbReference type="InterPro" id="IPR052032">
    <property type="entry name" value="ATP-dep_AA_Ligase"/>
</dbReference>
<dbReference type="GO" id="GO:0005524">
    <property type="term" value="F:ATP binding"/>
    <property type="evidence" value="ECO:0007669"/>
    <property type="project" value="UniProtKB-UniRule"/>
</dbReference>
<evidence type="ECO:0000256" key="1">
    <source>
        <dbReference type="ARBA" id="ARBA00022598"/>
    </source>
</evidence>
<evidence type="ECO:0000256" key="3">
    <source>
        <dbReference type="ARBA" id="ARBA00022840"/>
    </source>
</evidence>
<accession>A0A143PPI4</accession>
<dbReference type="Proteomes" id="UP000076079">
    <property type="component" value="Chromosome"/>
</dbReference>
<dbReference type="RefSeq" id="WP_110171723.1">
    <property type="nucleotide sequence ID" value="NZ_CP015136.1"/>
</dbReference>
<reference evidence="6 7" key="1">
    <citation type="journal article" date="2016" name="Genome Announc.">
        <title>First Complete Genome Sequence of a Subdivision 6 Acidobacterium Strain.</title>
        <authorList>
            <person name="Huang S."/>
            <person name="Vieira S."/>
            <person name="Bunk B."/>
            <person name="Riedel T."/>
            <person name="Sproer C."/>
            <person name="Overmann J."/>
        </authorList>
    </citation>
    <scope>NUCLEOTIDE SEQUENCE [LARGE SCALE GENOMIC DNA]</scope>
    <source>
        <strain evidence="7">DSM 100886 HEG_-6_39</strain>
    </source>
</reference>
<dbReference type="PANTHER" id="PTHR43585">
    <property type="entry name" value="FUMIPYRROLE BIOSYNTHESIS PROTEIN C"/>
    <property type="match status" value="1"/>
</dbReference>
<evidence type="ECO:0000259" key="5">
    <source>
        <dbReference type="PROSITE" id="PS50975"/>
    </source>
</evidence>
<dbReference type="InterPro" id="IPR011761">
    <property type="entry name" value="ATP-grasp"/>
</dbReference>
<dbReference type="InterPro" id="IPR041472">
    <property type="entry name" value="BL00235/CARNS1_N"/>
</dbReference>
<keyword evidence="7" id="KW-1185">Reference proteome</keyword>
<evidence type="ECO:0000256" key="2">
    <source>
        <dbReference type="ARBA" id="ARBA00022741"/>
    </source>
</evidence>
<dbReference type="GO" id="GO:0046872">
    <property type="term" value="F:metal ion binding"/>
    <property type="evidence" value="ECO:0007669"/>
    <property type="project" value="InterPro"/>
</dbReference>
<dbReference type="Gene3D" id="3.30.1490.20">
    <property type="entry name" value="ATP-grasp fold, A domain"/>
    <property type="match status" value="1"/>
</dbReference>
<dbReference type="Pfam" id="PF18130">
    <property type="entry name" value="ATPgrasp_N"/>
    <property type="match status" value="1"/>
</dbReference>
<keyword evidence="3 4" id="KW-0067">ATP-binding</keyword>